<sequence length="95" mass="10133">MQMIKRITISFLIALAAAAAISSACPSPLDRFVADGEFCAYMVSPPEGVADVFLARYQAAVQSVIAFLRQADRSMSETQALFAIRAACDTALNGQ</sequence>
<dbReference type="PROSITE" id="PS51257">
    <property type="entry name" value="PROKAR_LIPOPROTEIN"/>
    <property type="match status" value="1"/>
</dbReference>
<reference evidence="2 3" key="1">
    <citation type="submission" date="2020-08" db="EMBL/GenBank/DDBJ databases">
        <title>Genome sequence of Acidovorax monticola KACC 19171T.</title>
        <authorList>
            <person name="Hyun D.-W."/>
            <person name="Bae J.-W."/>
        </authorList>
    </citation>
    <scope>NUCLEOTIDE SEQUENCE [LARGE SCALE GENOMIC DNA]</scope>
    <source>
        <strain evidence="2 3">KACC 19171</strain>
    </source>
</reference>
<organism evidence="2 3">
    <name type="scientific">Paenacidovorax monticola</name>
    <dbReference type="NCBI Taxonomy" id="1926868"/>
    <lineage>
        <taxon>Bacteria</taxon>
        <taxon>Pseudomonadati</taxon>
        <taxon>Pseudomonadota</taxon>
        <taxon>Betaproteobacteria</taxon>
        <taxon>Burkholderiales</taxon>
        <taxon>Comamonadaceae</taxon>
        <taxon>Paenacidovorax</taxon>
    </lineage>
</organism>
<dbReference type="KEGG" id="amon:H9L24_06605"/>
<dbReference type="EMBL" id="CP060790">
    <property type="protein sequence ID" value="QNP60502.1"/>
    <property type="molecule type" value="Genomic_DNA"/>
</dbReference>
<keyword evidence="1" id="KW-0732">Signal</keyword>
<dbReference type="AlphaFoldDB" id="A0A7H0HIY6"/>
<feature type="signal peptide" evidence="1">
    <location>
        <begin position="1"/>
        <end position="24"/>
    </location>
</feature>
<proteinExistence type="predicted"/>
<name>A0A7H0HIY6_9BURK</name>
<dbReference type="RefSeq" id="WP_187737483.1">
    <property type="nucleotide sequence ID" value="NZ_CP060790.1"/>
</dbReference>
<dbReference type="Proteomes" id="UP000516057">
    <property type="component" value="Chromosome"/>
</dbReference>
<gene>
    <name evidence="2" type="ORF">H9L24_06605</name>
</gene>
<protein>
    <submittedName>
        <fullName evidence="2">Uncharacterized protein</fullName>
    </submittedName>
</protein>
<evidence type="ECO:0000313" key="3">
    <source>
        <dbReference type="Proteomes" id="UP000516057"/>
    </source>
</evidence>
<evidence type="ECO:0000313" key="2">
    <source>
        <dbReference type="EMBL" id="QNP60502.1"/>
    </source>
</evidence>
<keyword evidence="3" id="KW-1185">Reference proteome</keyword>
<accession>A0A7H0HIY6</accession>
<evidence type="ECO:0000256" key="1">
    <source>
        <dbReference type="SAM" id="SignalP"/>
    </source>
</evidence>
<feature type="chain" id="PRO_5028808033" evidence="1">
    <location>
        <begin position="25"/>
        <end position="95"/>
    </location>
</feature>